<feature type="transmembrane region" description="Helical" evidence="1">
    <location>
        <begin position="52"/>
        <end position="72"/>
    </location>
</feature>
<gene>
    <name evidence="2" type="ORF">HYFRA_00010915</name>
</gene>
<evidence type="ECO:0000313" key="3">
    <source>
        <dbReference type="Proteomes" id="UP000696280"/>
    </source>
</evidence>
<dbReference type="Proteomes" id="UP000696280">
    <property type="component" value="Unassembled WGS sequence"/>
</dbReference>
<proteinExistence type="predicted"/>
<accession>A0A9N9KU52</accession>
<dbReference type="OrthoDB" id="1937642at2759"/>
<keyword evidence="3" id="KW-1185">Reference proteome</keyword>
<comment type="caution">
    <text evidence="2">The sequence shown here is derived from an EMBL/GenBank/DDBJ whole genome shotgun (WGS) entry which is preliminary data.</text>
</comment>
<organism evidence="2 3">
    <name type="scientific">Hymenoscyphus fraxineus</name>
    <dbReference type="NCBI Taxonomy" id="746836"/>
    <lineage>
        <taxon>Eukaryota</taxon>
        <taxon>Fungi</taxon>
        <taxon>Dikarya</taxon>
        <taxon>Ascomycota</taxon>
        <taxon>Pezizomycotina</taxon>
        <taxon>Leotiomycetes</taxon>
        <taxon>Helotiales</taxon>
        <taxon>Helotiaceae</taxon>
        <taxon>Hymenoscyphus</taxon>
    </lineage>
</organism>
<keyword evidence="1" id="KW-0472">Membrane</keyword>
<reference evidence="2" key="1">
    <citation type="submission" date="2021-07" db="EMBL/GenBank/DDBJ databases">
        <authorList>
            <person name="Durling M."/>
        </authorList>
    </citation>
    <scope>NUCLEOTIDE SEQUENCE</scope>
</reference>
<dbReference type="EMBL" id="CAJVRL010000054">
    <property type="protein sequence ID" value="CAG8953954.1"/>
    <property type="molecule type" value="Genomic_DNA"/>
</dbReference>
<evidence type="ECO:0000313" key="2">
    <source>
        <dbReference type="EMBL" id="CAG8953954.1"/>
    </source>
</evidence>
<name>A0A9N9KU52_9HELO</name>
<protein>
    <submittedName>
        <fullName evidence="2">Uncharacterized protein</fullName>
    </submittedName>
</protein>
<keyword evidence="1" id="KW-1133">Transmembrane helix</keyword>
<evidence type="ECO:0000256" key="1">
    <source>
        <dbReference type="SAM" id="Phobius"/>
    </source>
</evidence>
<dbReference type="AlphaFoldDB" id="A0A9N9KU52"/>
<keyword evidence="1" id="KW-0812">Transmembrane</keyword>
<sequence length="147" mass="16832">MSFPPPYVELRDQWRNPGDILSLLLLIGGDIVQKATAQLVGVQFRPWKNGPAIGFTPIAFSFGWVTYAFTSLMNVVGGKRLMPDPDWPVLVVNCRNSYTRTNDSWVLGRLLRDHEARLDTIERHDAASRRREVSLRVDVYQLFRAVF</sequence>